<keyword evidence="15" id="KW-1185">Reference proteome</keyword>
<evidence type="ECO:0000256" key="1">
    <source>
        <dbReference type="ARBA" id="ARBA00005325"/>
    </source>
</evidence>
<dbReference type="Pfam" id="PF00082">
    <property type="entry name" value="Peptidase_S8"/>
    <property type="match status" value="1"/>
</dbReference>
<sequence>MATKVPATKVAGFSDIIYYFRKVTSDTLTIEDDEEVEFAEQQTRTKHVTKFPEDPLFVQQWNLLNTGQYGDRYKGNDSRVVPAWLQGYTGCNVTVTVVDDGIDFRHPALWPNFAPMVSYDHHDNDSDPSTYGHEHGTRLNTGQYGDRYKGNDSRVVPAWLQGYTGCNVTVTVVDDGIDFRHPALWPNFAPMVSYDHHDNDSDPSTYGHEHGTRVSGIVGAAKNSTCGIGIAYECNLGSVNLLNGNEGRTDVEEATALSHEQNVVDVYTNVWGPSDAGNTVMGPRTLTKLALEEGTAKGRNGKGSIFVWASGNGRDEDDCAADGYVSSIYTIAVGAIGVNGVYSFFDERCSGKMVVAYVTAPEKRPAIRTTSPGGKCRDDFGGTSAAAPQVSGAIALALEANPSLTWRDVQYLIVYTANPDLTTGPLTRNGAGLAVSRQYGFGVMDAEAMVTRARHWVNVPPQMKDNIISVSRQQILNVAYSGTVNYTGHIQYLEHVVVCISVTVSRNHDRGDLEIELMSPSGTLSVLLQPRQTYDHLPGEKSYSDWPFMSVMFWGEDPAGQWTLNITNIYYFLDGVVNVSKVEFEFYGVSQVPEAVANIPDQCHSDCRRGCAREGSNFCDSCVNLRNAYTLECINECPPGYTQRNGYCYDASLPVKECNSPLKIKEGTGFTPEYEPITCVEAGFTECCTNGNCVSAMFHLFRCFCDALCHKFRDCCEDAELIGCLPENVQLTLPYIDFGVSPGVETHSVHTDHQPIDVSFPFGKSLESRVLNNGSFVFTHNITSMDEHTKAVAPFQSANDPHSGTITYEVHEGNNSQPILSLMDSIINKHENTSFSSKWVLVTSWIDFKQPGFDFTNTFQGILVTDFITSYAVFTYKDGDMSFSDPGIIGFTNTELGLSVTHGATYREKPHFISGLNDPTPWVNVVYKISESG</sequence>
<evidence type="ECO:0000256" key="3">
    <source>
        <dbReference type="ARBA" id="ARBA00022685"/>
    </source>
</evidence>
<dbReference type="InterPro" id="IPR022398">
    <property type="entry name" value="Peptidase_S8_His-AS"/>
</dbReference>
<feature type="active site" description="Charge relay system" evidence="10">
    <location>
        <position position="99"/>
    </location>
</feature>
<dbReference type="InterPro" id="IPR023828">
    <property type="entry name" value="Peptidase_S8_Ser-AS"/>
</dbReference>
<dbReference type="CDD" id="cd04059">
    <property type="entry name" value="Peptidases_S8_Protein_convertases_Kexins_Furin-like"/>
    <property type="match status" value="1"/>
</dbReference>
<evidence type="ECO:0000313" key="14">
    <source>
        <dbReference type="EMBL" id="CAI7993611.1"/>
    </source>
</evidence>
<dbReference type="Pfam" id="PF01483">
    <property type="entry name" value="P_proprotein"/>
    <property type="match status" value="1"/>
</dbReference>
<dbReference type="Pfam" id="PF06119">
    <property type="entry name" value="NIDO"/>
    <property type="match status" value="1"/>
</dbReference>
<dbReference type="PROSITE" id="PS00137">
    <property type="entry name" value="SUBTILASE_HIS"/>
    <property type="match status" value="1"/>
</dbReference>
<protein>
    <submittedName>
        <fullName evidence="14">Proprotein convertase subtilisin/kexin type 6</fullName>
    </submittedName>
</protein>
<keyword evidence="3" id="KW-0165">Cleavage on pair of basic residues</keyword>
<dbReference type="InterPro" id="IPR002884">
    <property type="entry name" value="P_dom"/>
</dbReference>
<organism evidence="14 15">
    <name type="scientific">Geodia barretti</name>
    <name type="common">Barrett's horny sponge</name>
    <dbReference type="NCBI Taxonomy" id="519541"/>
    <lineage>
        <taxon>Eukaryota</taxon>
        <taxon>Metazoa</taxon>
        <taxon>Porifera</taxon>
        <taxon>Demospongiae</taxon>
        <taxon>Heteroscleromorpha</taxon>
        <taxon>Tetractinellida</taxon>
        <taxon>Astrophorina</taxon>
        <taxon>Geodiidae</taxon>
        <taxon>Geodia</taxon>
    </lineage>
</organism>
<dbReference type="GO" id="GO:0005802">
    <property type="term" value="C:trans-Golgi network"/>
    <property type="evidence" value="ECO:0007669"/>
    <property type="project" value="TreeGrafter"/>
</dbReference>
<keyword evidence="8" id="KW-1015">Disulfide bond</keyword>
<dbReference type="PRINTS" id="PR00723">
    <property type="entry name" value="SUBTILISIN"/>
</dbReference>
<evidence type="ECO:0000256" key="9">
    <source>
        <dbReference type="ARBA" id="ARBA00023180"/>
    </source>
</evidence>
<dbReference type="InterPro" id="IPR003886">
    <property type="entry name" value="NIDO_dom"/>
</dbReference>
<evidence type="ECO:0000256" key="6">
    <source>
        <dbReference type="ARBA" id="ARBA00022825"/>
    </source>
</evidence>
<dbReference type="GO" id="GO:0007160">
    <property type="term" value="P:cell-matrix adhesion"/>
    <property type="evidence" value="ECO:0007669"/>
    <property type="project" value="InterPro"/>
</dbReference>
<dbReference type="PANTHER" id="PTHR42884">
    <property type="entry name" value="PROPROTEIN CONVERTASE SUBTILISIN/KEXIN-RELATED"/>
    <property type="match status" value="1"/>
</dbReference>
<feature type="active site" description="Charge relay system" evidence="11">
    <location>
        <position position="174"/>
    </location>
</feature>
<dbReference type="InterPro" id="IPR015500">
    <property type="entry name" value="Peptidase_S8_subtilisin-rel"/>
</dbReference>
<evidence type="ECO:0000256" key="8">
    <source>
        <dbReference type="ARBA" id="ARBA00023157"/>
    </source>
</evidence>
<keyword evidence="9" id="KW-0325">Glycoprotein</keyword>
<proteinExistence type="inferred from homology"/>
<accession>A0AA35QW96</accession>
<dbReference type="GO" id="GO:0016485">
    <property type="term" value="P:protein processing"/>
    <property type="evidence" value="ECO:0007669"/>
    <property type="project" value="TreeGrafter"/>
</dbReference>
<name>A0AA35QW96_GEOBA</name>
<reference evidence="14" key="1">
    <citation type="submission" date="2023-03" db="EMBL/GenBank/DDBJ databases">
        <authorList>
            <person name="Steffen K."/>
            <person name="Cardenas P."/>
        </authorList>
    </citation>
    <scope>NUCLEOTIDE SEQUENCE</scope>
</reference>
<dbReference type="Proteomes" id="UP001174909">
    <property type="component" value="Unassembled WGS sequence"/>
</dbReference>
<dbReference type="InterPro" id="IPR000209">
    <property type="entry name" value="Peptidase_S8/S53_dom"/>
</dbReference>
<dbReference type="InterPro" id="IPR036852">
    <property type="entry name" value="Peptidase_S8/S53_dom_sf"/>
</dbReference>
<dbReference type="PROSITE" id="PS00138">
    <property type="entry name" value="SUBTILASE_SER"/>
    <property type="match status" value="1"/>
</dbReference>
<dbReference type="FunFam" id="3.40.50.200:FF:000021">
    <property type="entry name" value="Proprotein convertase subtilisin/kexin type 5a"/>
    <property type="match status" value="1"/>
</dbReference>
<keyword evidence="6 11" id="KW-0720">Serine protease</keyword>
<dbReference type="PROSITE" id="PS00136">
    <property type="entry name" value="SUBTILASE_ASP"/>
    <property type="match status" value="2"/>
</dbReference>
<dbReference type="Gene3D" id="3.40.50.200">
    <property type="entry name" value="Peptidase S8/S53 domain"/>
    <property type="match status" value="2"/>
</dbReference>
<evidence type="ECO:0000256" key="7">
    <source>
        <dbReference type="ARBA" id="ARBA00023145"/>
    </source>
</evidence>
<keyword evidence="5 11" id="KW-0378">Hydrolase</keyword>
<keyword evidence="4" id="KW-0732">Signal</keyword>
<comment type="similarity">
    <text evidence="1">Belongs to the peptidase S8 family. Furin subfamily.</text>
</comment>
<evidence type="ECO:0000256" key="2">
    <source>
        <dbReference type="ARBA" id="ARBA00022670"/>
    </source>
</evidence>
<dbReference type="EMBL" id="CASHTH010000191">
    <property type="protein sequence ID" value="CAI7993611.1"/>
    <property type="molecule type" value="Genomic_DNA"/>
</dbReference>
<dbReference type="SUPFAM" id="SSF49785">
    <property type="entry name" value="Galactose-binding domain-like"/>
    <property type="match status" value="1"/>
</dbReference>
<dbReference type="PROSITE" id="PS51829">
    <property type="entry name" value="P_HOMO_B"/>
    <property type="match status" value="1"/>
</dbReference>
<keyword evidence="2 11" id="KW-0645">Protease</keyword>
<evidence type="ECO:0000256" key="12">
    <source>
        <dbReference type="SAM" id="MobiDB-lite"/>
    </source>
</evidence>
<evidence type="ECO:0000256" key="11">
    <source>
        <dbReference type="PROSITE-ProRule" id="PRU01240"/>
    </source>
</evidence>
<keyword evidence="7" id="KW-0865">Zymogen</keyword>
<evidence type="ECO:0000256" key="10">
    <source>
        <dbReference type="PIRSR" id="PIRSR615500-1"/>
    </source>
</evidence>
<dbReference type="GO" id="GO:0000139">
    <property type="term" value="C:Golgi membrane"/>
    <property type="evidence" value="ECO:0007669"/>
    <property type="project" value="TreeGrafter"/>
</dbReference>
<dbReference type="InterPro" id="IPR008979">
    <property type="entry name" value="Galactose-bd-like_sf"/>
</dbReference>
<dbReference type="SMART" id="SM00539">
    <property type="entry name" value="NIDO"/>
    <property type="match status" value="1"/>
</dbReference>
<dbReference type="InterPro" id="IPR023827">
    <property type="entry name" value="Peptidase_S8_Asp-AS"/>
</dbReference>
<feature type="domain" description="P/Homo B" evidence="13">
    <location>
        <begin position="458"/>
        <end position="592"/>
    </location>
</feature>
<gene>
    <name evidence="14" type="ORF">GBAR_LOCUS1285</name>
</gene>
<feature type="region of interest" description="Disordered" evidence="12">
    <location>
        <begin position="125"/>
        <end position="146"/>
    </location>
</feature>
<comment type="caution">
    <text evidence="14">The sequence shown here is derived from an EMBL/GenBank/DDBJ whole genome shotgun (WGS) entry which is preliminary data.</text>
</comment>
<dbReference type="GO" id="GO:0004252">
    <property type="term" value="F:serine-type endopeptidase activity"/>
    <property type="evidence" value="ECO:0007669"/>
    <property type="project" value="UniProtKB-UniRule"/>
</dbReference>
<dbReference type="AlphaFoldDB" id="A0AA35QW96"/>
<dbReference type="PROSITE" id="PS51892">
    <property type="entry name" value="SUBTILASE"/>
    <property type="match status" value="1"/>
</dbReference>
<evidence type="ECO:0000259" key="13">
    <source>
        <dbReference type="PROSITE" id="PS51829"/>
    </source>
</evidence>
<feature type="active site" description="Charge relay system" evidence="10 11">
    <location>
        <position position="210"/>
    </location>
</feature>
<dbReference type="Gene3D" id="2.60.120.260">
    <property type="entry name" value="Galactose-binding domain-like"/>
    <property type="match status" value="1"/>
</dbReference>
<dbReference type="InterPro" id="IPR034182">
    <property type="entry name" value="Kexin/furin"/>
</dbReference>
<dbReference type="SUPFAM" id="SSF52743">
    <property type="entry name" value="Subtilisin-like"/>
    <property type="match status" value="2"/>
</dbReference>
<evidence type="ECO:0000313" key="15">
    <source>
        <dbReference type="Proteomes" id="UP001174909"/>
    </source>
</evidence>
<feature type="active site" description="Charge relay system" evidence="10 11">
    <location>
        <position position="384"/>
    </location>
</feature>
<dbReference type="PANTHER" id="PTHR42884:SF23">
    <property type="entry name" value="FURIN-LIKE PROTEASE 2"/>
    <property type="match status" value="1"/>
</dbReference>
<evidence type="ECO:0000256" key="5">
    <source>
        <dbReference type="ARBA" id="ARBA00022801"/>
    </source>
</evidence>
<evidence type="ECO:0000256" key="4">
    <source>
        <dbReference type="ARBA" id="ARBA00022729"/>
    </source>
</evidence>